<dbReference type="GO" id="GO:0005524">
    <property type="term" value="F:ATP binding"/>
    <property type="evidence" value="ECO:0007669"/>
    <property type="project" value="UniProtKB-UniRule"/>
</dbReference>
<dbReference type="GO" id="GO:0000226">
    <property type="term" value="P:microtubule cytoskeleton organization"/>
    <property type="evidence" value="ECO:0007669"/>
    <property type="project" value="TreeGrafter"/>
</dbReference>
<dbReference type="InterPro" id="IPR028375">
    <property type="entry name" value="KA1/Ssp2_C"/>
</dbReference>
<gene>
    <name evidence="14" type="ORF">LAMI_0H15962G</name>
</gene>
<evidence type="ECO:0000256" key="2">
    <source>
        <dbReference type="ARBA" id="ARBA00012513"/>
    </source>
</evidence>
<evidence type="ECO:0000256" key="10">
    <source>
        <dbReference type="PROSITE-ProRule" id="PRU10141"/>
    </source>
</evidence>
<feature type="compositionally biased region" description="Polar residues" evidence="11">
    <location>
        <begin position="896"/>
        <end position="920"/>
    </location>
</feature>
<evidence type="ECO:0000256" key="11">
    <source>
        <dbReference type="SAM" id="MobiDB-lite"/>
    </source>
</evidence>
<dbReference type="Pfam" id="PF00069">
    <property type="entry name" value="Pkinase"/>
    <property type="match status" value="1"/>
</dbReference>
<evidence type="ECO:0000256" key="3">
    <source>
        <dbReference type="ARBA" id="ARBA00022527"/>
    </source>
</evidence>
<accession>A0A1G4KIM4</accession>
<dbReference type="SUPFAM" id="SSF103243">
    <property type="entry name" value="KA1-like"/>
    <property type="match status" value="1"/>
</dbReference>
<dbReference type="OrthoDB" id="1928777at2759"/>
<protein>
    <recommendedName>
        <fullName evidence="2">non-specific serine/threonine protein kinase</fullName>
        <ecNumber evidence="2">2.7.11.1</ecNumber>
    </recommendedName>
</protein>
<feature type="region of interest" description="Disordered" evidence="11">
    <location>
        <begin position="873"/>
        <end position="921"/>
    </location>
</feature>
<comment type="similarity">
    <text evidence="1">Belongs to the protein kinase superfamily. CAMK Ser/Thr protein kinase family. NIM1 subfamily.</text>
</comment>
<dbReference type="InterPro" id="IPR008271">
    <property type="entry name" value="Ser/Thr_kinase_AS"/>
</dbReference>
<dbReference type="EMBL" id="LT598468">
    <property type="protein sequence ID" value="SCV04417.1"/>
    <property type="molecule type" value="Genomic_DNA"/>
</dbReference>
<evidence type="ECO:0000256" key="4">
    <source>
        <dbReference type="ARBA" id="ARBA00022679"/>
    </source>
</evidence>
<organism evidence="14 15">
    <name type="scientific">Lachancea mirantina</name>
    <dbReference type="NCBI Taxonomy" id="1230905"/>
    <lineage>
        <taxon>Eukaryota</taxon>
        <taxon>Fungi</taxon>
        <taxon>Dikarya</taxon>
        <taxon>Ascomycota</taxon>
        <taxon>Saccharomycotina</taxon>
        <taxon>Saccharomycetes</taxon>
        <taxon>Saccharomycetales</taxon>
        <taxon>Saccharomycetaceae</taxon>
        <taxon>Lachancea</taxon>
    </lineage>
</organism>
<dbReference type="PROSITE" id="PS50032">
    <property type="entry name" value="KA1"/>
    <property type="match status" value="1"/>
</dbReference>
<feature type="compositionally biased region" description="Polar residues" evidence="11">
    <location>
        <begin position="873"/>
        <end position="882"/>
    </location>
</feature>
<dbReference type="AlphaFoldDB" id="A0A1G4KIM4"/>
<evidence type="ECO:0000256" key="7">
    <source>
        <dbReference type="ARBA" id="ARBA00022840"/>
    </source>
</evidence>
<evidence type="ECO:0000313" key="15">
    <source>
        <dbReference type="Proteomes" id="UP000191024"/>
    </source>
</evidence>
<feature type="region of interest" description="Disordered" evidence="11">
    <location>
        <begin position="465"/>
        <end position="490"/>
    </location>
</feature>
<evidence type="ECO:0000313" key="14">
    <source>
        <dbReference type="EMBL" id="SCV04417.1"/>
    </source>
</evidence>
<feature type="domain" description="KA1" evidence="13">
    <location>
        <begin position="981"/>
        <end position="1030"/>
    </location>
</feature>
<keyword evidence="5 10" id="KW-0547">Nucleotide-binding</keyword>
<dbReference type="InterPro" id="IPR017441">
    <property type="entry name" value="Protein_kinase_ATP_BS"/>
</dbReference>
<dbReference type="GO" id="GO:0004674">
    <property type="term" value="F:protein serine/threonine kinase activity"/>
    <property type="evidence" value="ECO:0007669"/>
    <property type="project" value="UniProtKB-KW"/>
</dbReference>
<dbReference type="Gene3D" id="3.30.310.80">
    <property type="entry name" value="Kinase associated domain 1, KA1"/>
    <property type="match status" value="1"/>
</dbReference>
<dbReference type="FunFam" id="1.10.510.10:FF:000571">
    <property type="entry name" value="Maternal embryonic leucine zipper kinase"/>
    <property type="match status" value="1"/>
</dbReference>
<dbReference type="Proteomes" id="UP000191024">
    <property type="component" value="Chromosome H"/>
</dbReference>
<evidence type="ECO:0000259" key="13">
    <source>
        <dbReference type="PROSITE" id="PS50032"/>
    </source>
</evidence>
<dbReference type="PROSITE" id="PS00107">
    <property type="entry name" value="PROTEIN_KINASE_ATP"/>
    <property type="match status" value="1"/>
</dbReference>
<keyword evidence="7 10" id="KW-0067">ATP-binding</keyword>
<dbReference type="PANTHER" id="PTHR24346">
    <property type="entry name" value="MAP/MICROTUBULE AFFINITY-REGULATING KINASE"/>
    <property type="match status" value="1"/>
</dbReference>
<evidence type="ECO:0000256" key="8">
    <source>
        <dbReference type="ARBA" id="ARBA00047899"/>
    </source>
</evidence>
<feature type="compositionally biased region" description="Polar residues" evidence="11">
    <location>
        <begin position="37"/>
        <end position="47"/>
    </location>
</feature>
<reference evidence="15" key="1">
    <citation type="submission" date="2016-03" db="EMBL/GenBank/DDBJ databases">
        <authorList>
            <person name="Devillers H."/>
        </authorList>
    </citation>
    <scope>NUCLEOTIDE SEQUENCE [LARGE SCALE GENOMIC DNA]</scope>
</reference>
<keyword evidence="4" id="KW-0808">Transferase</keyword>
<dbReference type="EC" id="2.7.11.1" evidence="2"/>
<name>A0A1G4KIM4_9SACH</name>
<evidence type="ECO:0000256" key="1">
    <source>
        <dbReference type="ARBA" id="ARBA00010791"/>
    </source>
</evidence>
<evidence type="ECO:0000256" key="5">
    <source>
        <dbReference type="ARBA" id="ARBA00022741"/>
    </source>
</evidence>
<dbReference type="InterPro" id="IPR011009">
    <property type="entry name" value="Kinase-like_dom_sf"/>
</dbReference>
<keyword evidence="3" id="KW-0723">Serine/threonine-protein kinase</keyword>
<dbReference type="PANTHER" id="PTHR24346:SF82">
    <property type="entry name" value="KP78A-RELATED"/>
    <property type="match status" value="1"/>
</dbReference>
<dbReference type="Gene3D" id="1.10.510.10">
    <property type="entry name" value="Transferase(Phosphotransferase) domain 1"/>
    <property type="match status" value="1"/>
</dbReference>
<dbReference type="GO" id="GO:0035556">
    <property type="term" value="P:intracellular signal transduction"/>
    <property type="evidence" value="ECO:0007669"/>
    <property type="project" value="TreeGrafter"/>
</dbReference>
<feature type="region of interest" description="Disordered" evidence="11">
    <location>
        <begin position="556"/>
        <end position="589"/>
    </location>
</feature>
<evidence type="ECO:0000259" key="12">
    <source>
        <dbReference type="PROSITE" id="PS50011"/>
    </source>
</evidence>
<keyword evidence="6" id="KW-0418">Kinase</keyword>
<sequence length="1030" mass="114907">MPTTNDYHITKEFRMGGNSQGAVAAPATARMMGKHGSATSNSTTPNGDSGLMPAVELSHETTGKSSGAALKQFHRKSLGDWDFLETVGAGSMGKVKLAKHKYTGEMCAIKIVNRATKAFMHKEAQLPAPKTQEEMMERERKLDKEISRDKRTIRESSLGQILYHPHICRLFEMCTMSNHFYMLFEYVSGGQLLDYIIQHGSLRERNARKFARGIASALQYLHSNNIVHRDLKIENIMISTSGEIKIIDFGLSNMYDPKKQLHTFCGSLYFAAPELLKACPYVGPEVDVWSFGVVLYVLVCGKVPFDDENSSVLHEKIKQGKVDYPQHLSIEVISLLSKMLVVDPFRRATLKQVVNHQWMQRGYDFPVPSYVMQRVPLTPEMLDASVIKEMYRLEFIDDIVETTAWLTSLISSSEYRLLSKQYWDTVNQSTQHFEDPTRAYHPLLSIYYLVDEMLRRKLAKQKKRAAVSAQDKSRQSAELPAVLENDARGASQNKVPKQYISIPEIPSNKRIAEISPAKNLPAIMVPPKLAIPEQAHTSPTNRRPSEIQSASVDLDNVLSPTPQSNDFDQTTAATMQTPTEPSSGSAEKSKFGTILRKLSQRRHNQVPATQHVNPDHKISQLQSPSEMPANNRKTHTRAVSEYAPTNFPSYDSTSTATQNESFFREHSNLPALPTNAANLIQNEQKLQGDMQSLSIADEDKPLPLLGVPKGRKMHPSARAKSVGHARRESLKYMRPPVPYDYPVPNDVNDDGFLENSDDGRSDYMGNVESANGVNTELTDQQVLELAAKAPPGSMPSIDFPRSLFLKGFFSVQTTSSKPLPVVRYKIISVLKKLNIEFKEVKGGFVCLHTQSYVSPNQLHGHIQRQQQPAIVVNDASSTGSDGSTHRRNMSIPGRQGSVSRQSSLRRQTSVNHTNHPSISATPIAAGTHERKLSVVSPTQASGSVGEISAASLELLHQDDILTTSKAQDMNRIDNEMVTNAESKERPPLKFEIHIVKVRIVGLAGIHFKKVSGNTWMYKELASHILRELNL</sequence>
<dbReference type="CDD" id="cd14077">
    <property type="entry name" value="STKc_Kin1_2"/>
    <property type="match status" value="1"/>
</dbReference>
<keyword evidence="15" id="KW-1185">Reference proteome</keyword>
<feature type="compositionally biased region" description="Polar residues" evidence="11">
    <location>
        <begin position="558"/>
        <end position="586"/>
    </location>
</feature>
<dbReference type="Pfam" id="PF02149">
    <property type="entry name" value="KA1"/>
    <property type="match status" value="1"/>
</dbReference>
<dbReference type="InterPro" id="IPR000719">
    <property type="entry name" value="Prot_kinase_dom"/>
</dbReference>
<dbReference type="GO" id="GO:0005737">
    <property type="term" value="C:cytoplasm"/>
    <property type="evidence" value="ECO:0007669"/>
    <property type="project" value="TreeGrafter"/>
</dbReference>
<dbReference type="PROSITE" id="PS00108">
    <property type="entry name" value="PROTEIN_KINASE_ST"/>
    <property type="match status" value="1"/>
</dbReference>
<dbReference type="GO" id="GO:0106310">
    <property type="term" value="F:protein serine kinase activity"/>
    <property type="evidence" value="ECO:0007669"/>
    <property type="project" value="RHEA"/>
</dbReference>
<dbReference type="PROSITE" id="PS50011">
    <property type="entry name" value="PROTEIN_KINASE_DOM"/>
    <property type="match status" value="1"/>
</dbReference>
<feature type="domain" description="Protein kinase" evidence="12">
    <location>
        <begin position="81"/>
        <end position="359"/>
    </location>
</feature>
<comment type="catalytic activity">
    <reaction evidence="9">
        <text>L-seryl-[protein] + ATP = O-phospho-L-seryl-[protein] + ADP + H(+)</text>
        <dbReference type="Rhea" id="RHEA:17989"/>
        <dbReference type="Rhea" id="RHEA-COMP:9863"/>
        <dbReference type="Rhea" id="RHEA-COMP:11604"/>
        <dbReference type="ChEBI" id="CHEBI:15378"/>
        <dbReference type="ChEBI" id="CHEBI:29999"/>
        <dbReference type="ChEBI" id="CHEBI:30616"/>
        <dbReference type="ChEBI" id="CHEBI:83421"/>
        <dbReference type="ChEBI" id="CHEBI:456216"/>
        <dbReference type="EC" id="2.7.11.1"/>
    </reaction>
</comment>
<feature type="region of interest" description="Disordered" evidence="11">
    <location>
        <begin position="707"/>
        <end position="727"/>
    </location>
</feature>
<evidence type="ECO:0000256" key="6">
    <source>
        <dbReference type="ARBA" id="ARBA00022777"/>
    </source>
</evidence>
<feature type="compositionally biased region" description="Basic residues" evidence="11">
    <location>
        <begin position="709"/>
        <end position="724"/>
    </location>
</feature>
<evidence type="ECO:0000256" key="9">
    <source>
        <dbReference type="ARBA" id="ARBA00048679"/>
    </source>
</evidence>
<dbReference type="SUPFAM" id="SSF56112">
    <property type="entry name" value="Protein kinase-like (PK-like)"/>
    <property type="match status" value="1"/>
</dbReference>
<dbReference type="SMART" id="SM00220">
    <property type="entry name" value="S_TKc"/>
    <property type="match status" value="1"/>
</dbReference>
<proteinExistence type="inferred from homology"/>
<feature type="binding site" evidence="10">
    <location>
        <position position="110"/>
    </location>
    <ligand>
        <name>ATP</name>
        <dbReference type="ChEBI" id="CHEBI:30616"/>
    </ligand>
</feature>
<dbReference type="STRING" id="1230905.A0A1G4KIM4"/>
<dbReference type="InterPro" id="IPR001772">
    <property type="entry name" value="KA1_dom"/>
</dbReference>
<comment type="catalytic activity">
    <reaction evidence="8">
        <text>L-threonyl-[protein] + ATP = O-phospho-L-threonyl-[protein] + ADP + H(+)</text>
        <dbReference type="Rhea" id="RHEA:46608"/>
        <dbReference type="Rhea" id="RHEA-COMP:11060"/>
        <dbReference type="Rhea" id="RHEA-COMP:11605"/>
        <dbReference type="ChEBI" id="CHEBI:15378"/>
        <dbReference type="ChEBI" id="CHEBI:30013"/>
        <dbReference type="ChEBI" id="CHEBI:30616"/>
        <dbReference type="ChEBI" id="CHEBI:61977"/>
        <dbReference type="ChEBI" id="CHEBI:456216"/>
        <dbReference type="EC" id="2.7.11.1"/>
    </reaction>
</comment>
<feature type="region of interest" description="Disordered" evidence="11">
    <location>
        <begin position="18"/>
        <end position="53"/>
    </location>
</feature>